<feature type="domain" description="Tox-SHH" evidence="1">
    <location>
        <begin position="3"/>
        <end position="87"/>
    </location>
</feature>
<keyword evidence="3" id="KW-1185">Reference proteome</keyword>
<evidence type="ECO:0000259" key="1">
    <source>
        <dbReference type="Pfam" id="PF15652"/>
    </source>
</evidence>
<dbReference type="EMBL" id="JXNU01000003">
    <property type="protein sequence ID" value="KKF37826.1"/>
    <property type="molecule type" value="Genomic_DNA"/>
</dbReference>
<dbReference type="InterPro" id="IPR028900">
    <property type="entry name" value="Tox-SHH_dom"/>
</dbReference>
<name>A0A0M2KLF8_9GAMM</name>
<gene>
    <name evidence="2" type="ORF">SY86_12180</name>
</gene>
<dbReference type="AlphaFoldDB" id="A0A0M2KLF8"/>
<evidence type="ECO:0000313" key="3">
    <source>
        <dbReference type="Proteomes" id="UP000033924"/>
    </source>
</evidence>
<dbReference type="PATRIC" id="fig|65700.7.peg.3070"/>
<dbReference type="Pfam" id="PF15652">
    <property type="entry name" value="Tox-SHH"/>
    <property type="match status" value="1"/>
</dbReference>
<sequence length="98" mass="10875">MSKNVPSYGGKYPTNSPTIALSADNHAATKATYRDWLKQKTGKPVGGKVDWSTVSNREMKNLSEKMFDAANVPAASRDAYYRAVNQYLYNGSFESVIF</sequence>
<organism evidence="2 3">
    <name type="scientific">Erwinia tracheiphila</name>
    <dbReference type="NCBI Taxonomy" id="65700"/>
    <lineage>
        <taxon>Bacteria</taxon>
        <taxon>Pseudomonadati</taxon>
        <taxon>Pseudomonadota</taxon>
        <taxon>Gammaproteobacteria</taxon>
        <taxon>Enterobacterales</taxon>
        <taxon>Erwiniaceae</taxon>
        <taxon>Erwinia</taxon>
    </lineage>
</organism>
<dbReference type="Proteomes" id="UP000033924">
    <property type="component" value="Unassembled WGS sequence"/>
</dbReference>
<proteinExistence type="predicted"/>
<reference evidence="2 3" key="1">
    <citation type="submission" date="2015-01" db="EMBL/GenBank/DDBJ databases">
        <title>Erwinia tracheiphila.</title>
        <authorList>
            <person name="Shapiro L.R."/>
        </authorList>
    </citation>
    <scope>NUCLEOTIDE SEQUENCE [LARGE SCALE GENOMIC DNA]</scope>
    <source>
        <strain evidence="2 3">BuffGH</strain>
    </source>
</reference>
<accession>A0A0M2KLF8</accession>
<protein>
    <recommendedName>
        <fullName evidence="1">Tox-SHH domain-containing protein</fullName>
    </recommendedName>
</protein>
<comment type="caution">
    <text evidence="2">The sequence shown here is derived from an EMBL/GenBank/DDBJ whole genome shotgun (WGS) entry which is preliminary data.</text>
</comment>
<evidence type="ECO:0000313" key="2">
    <source>
        <dbReference type="EMBL" id="KKF37826.1"/>
    </source>
</evidence>
<dbReference type="STRING" id="65700.SY86_12180"/>